<feature type="domain" description="HAMP" evidence="16">
    <location>
        <begin position="197"/>
        <end position="250"/>
    </location>
</feature>
<dbReference type="PRINTS" id="PR00344">
    <property type="entry name" value="BCTRLSENSOR"/>
</dbReference>
<evidence type="ECO:0000259" key="15">
    <source>
        <dbReference type="PROSITE" id="PS50109"/>
    </source>
</evidence>
<dbReference type="InterPro" id="IPR004358">
    <property type="entry name" value="Sig_transdc_His_kin-like_C"/>
</dbReference>
<keyword evidence="6" id="KW-0808">Transferase</keyword>
<dbReference type="EC" id="2.7.13.3" evidence="3"/>
<dbReference type="InterPro" id="IPR050398">
    <property type="entry name" value="HssS/ArlS-like"/>
</dbReference>
<dbReference type="SMART" id="SM00304">
    <property type="entry name" value="HAMP"/>
    <property type="match status" value="1"/>
</dbReference>
<evidence type="ECO:0000259" key="16">
    <source>
        <dbReference type="PROSITE" id="PS50885"/>
    </source>
</evidence>
<dbReference type="SUPFAM" id="SSF158472">
    <property type="entry name" value="HAMP domain-like"/>
    <property type="match status" value="1"/>
</dbReference>
<evidence type="ECO:0000256" key="3">
    <source>
        <dbReference type="ARBA" id="ARBA00012438"/>
    </source>
</evidence>
<dbReference type="PANTHER" id="PTHR45528:SF1">
    <property type="entry name" value="SENSOR HISTIDINE KINASE CPXA"/>
    <property type="match status" value="1"/>
</dbReference>
<dbReference type="Pfam" id="PF00672">
    <property type="entry name" value="HAMP"/>
    <property type="match status" value="1"/>
</dbReference>
<dbReference type="SMART" id="SM00388">
    <property type="entry name" value="HisKA"/>
    <property type="match status" value="1"/>
</dbReference>
<keyword evidence="8" id="KW-0547">Nucleotide-binding</keyword>
<feature type="transmembrane region" description="Helical" evidence="14">
    <location>
        <begin position="172"/>
        <end position="195"/>
    </location>
</feature>
<evidence type="ECO:0000256" key="10">
    <source>
        <dbReference type="ARBA" id="ARBA00022840"/>
    </source>
</evidence>
<evidence type="ECO:0000256" key="14">
    <source>
        <dbReference type="SAM" id="Phobius"/>
    </source>
</evidence>
<evidence type="ECO:0000256" key="11">
    <source>
        <dbReference type="ARBA" id="ARBA00022989"/>
    </source>
</evidence>
<dbReference type="PROSITE" id="PS50885">
    <property type="entry name" value="HAMP"/>
    <property type="match status" value="1"/>
</dbReference>
<dbReference type="InterPro" id="IPR003661">
    <property type="entry name" value="HisK_dim/P_dom"/>
</dbReference>
<dbReference type="SMART" id="SM00387">
    <property type="entry name" value="HATPase_c"/>
    <property type="match status" value="1"/>
</dbReference>
<evidence type="ECO:0000256" key="12">
    <source>
        <dbReference type="ARBA" id="ARBA00023012"/>
    </source>
</evidence>
<evidence type="ECO:0000256" key="5">
    <source>
        <dbReference type="ARBA" id="ARBA00022553"/>
    </source>
</evidence>
<feature type="transmembrane region" description="Helical" evidence="14">
    <location>
        <begin position="20"/>
        <end position="41"/>
    </location>
</feature>
<feature type="domain" description="Histidine kinase" evidence="15">
    <location>
        <begin position="258"/>
        <end position="475"/>
    </location>
</feature>
<keyword evidence="7 14" id="KW-0812">Transmembrane</keyword>
<name>A0ABV5BG86_9BACL</name>
<dbReference type="PANTHER" id="PTHR45528">
    <property type="entry name" value="SENSOR HISTIDINE KINASE CPXA"/>
    <property type="match status" value="1"/>
</dbReference>
<dbReference type="Gene3D" id="3.30.565.10">
    <property type="entry name" value="Histidine kinase-like ATPase, C-terminal domain"/>
    <property type="match status" value="1"/>
</dbReference>
<keyword evidence="11 14" id="KW-1133">Transmembrane helix</keyword>
<protein>
    <recommendedName>
        <fullName evidence="3">histidine kinase</fullName>
        <ecNumber evidence="3">2.7.13.3</ecNumber>
    </recommendedName>
</protein>
<evidence type="ECO:0000313" key="17">
    <source>
        <dbReference type="EMBL" id="MFB5684722.1"/>
    </source>
</evidence>
<evidence type="ECO:0000256" key="2">
    <source>
        <dbReference type="ARBA" id="ARBA00004651"/>
    </source>
</evidence>
<organism evidence="17 18">
    <name type="scientific">Paenibacillus terreus</name>
    <dbReference type="NCBI Taxonomy" id="1387834"/>
    <lineage>
        <taxon>Bacteria</taxon>
        <taxon>Bacillati</taxon>
        <taxon>Bacillota</taxon>
        <taxon>Bacilli</taxon>
        <taxon>Bacillales</taxon>
        <taxon>Paenibacillaceae</taxon>
        <taxon>Paenibacillus</taxon>
    </lineage>
</organism>
<dbReference type="GO" id="GO:0005524">
    <property type="term" value="F:ATP binding"/>
    <property type="evidence" value="ECO:0007669"/>
    <property type="project" value="UniProtKB-KW"/>
</dbReference>
<dbReference type="Pfam" id="PF00512">
    <property type="entry name" value="HisKA"/>
    <property type="match status" value="1"/>
</dbReference>
<dbReference type="Gene3D" id="1.10.287.130">
    <property type="match status" value="1"/>
</dbReference>
<evidence type="ECO:0000256" key="7">
    <source>
        <dbReference type="ARBA" id="ARBA00022692"/>
    </source>
</evidence>
<dbReference type="Pfam" id="PF02518">
    <property type="entry name" value="HATPase_c"/>
    <property type="match status" value="1"/>
</dbReference>
<keyword evidence="4" id="KW-1003">Cell membrane</keyword>
<keyword evidence="18" id="KW-1185">Reference proteome</keyword>
<sequence>MFRNRKERTSLLRYWTTRYLLTLCIGLLSIGIISFGVIRYYEKQKQVDFMELLAAETADRIVGENGKLQLGPDLFRDVERRRRMIPFKEAPRFLILDKDKQILSGSFPELPHELLEKVESITGTSNRVEIIAAGPRPGMKFYAVQKEIQYNGSTLGWVIILQPEKVLVGDPWQLQMLAILLLSLGLLGWVVIYLLTRKLSHPIGVLAAAAEQIVAGNYDVNLQKDVREREFYELMTSFEEMADRLKHLEHMRTELLAGVTHELKTPVTSISGLIQAVQEDIVTGDEAKEFLAICRKETNRLQSMVEDLLDFNSFATGDVKVHKEQTHLNELLNELVRQWQMIQDAGEVDVRLLLPSREVLLYTDPLRVQQILYNLLNNAKQASVRKPAKIEVSLSEESGKAQIDVTDWGAGIPQAEQALIFERFYRGEDKKHLVRGLGIGLPFSRMMARSLDGDLVLQQSGSGITVFRVFLCGTNKTEE</sequence>
<evidence type="ECO:0000256" key="4">
    <source>
        <dbReference type="ARBA" id="ARBA00022475"/>
    </source>
</evidence>
<keyword evidence="13 14" id="KW-0472">Membrane</keyword>
<dbReference type="EMBL" id="JBHILM010000046">
    <property type="protein sequence ID" value="MFB5684722.1"/>
    <property type="molecule type" value="Genomic_DNA"/>
</dbReference>
<keyword evidence="10 17" id="KW-0067">ATP-binding</keyword>
<dbReference type="Proteomes" id="UP001580407">
    <property type="component" value="Unassembled WGS sequence"/>
</dbReference>
<keyword evidence="9" id="KW-0418">Kinase</keyword>
<dbReference type="InterPro" id="IPR036890">
    <property type="entry name" value="HATPase_C_sf"/>
</dbReference>
<dbReference type="RefSeq" id="WP_375528390.1">
    <property type="nucleotide sequence ID" value="NZ_JBHILM010000046.1"/>
</dbReference>
<reference evidence="17 18" key="1">
    <citation type="submission" date="2024-09" db="EMBL/GenBank/DDBJ databases">
        <authorList>
            <person name="Ruan L."/>
        </authorList>
    </citation>
    <scope>NUCLEOTIDE SEQUENCE [LARGE SCALE GENOMIC DNA]</scope>
    <source>
        <strain evidence="17 18">D33</strain>
    </source>
</reference>
<dbReference type="InterPro" id="IPR005467">
    <property type="entry name" value="His_kinase_dom"/>
</dbReference>
<dbReference type="InterPro" id="IPR036097">
    <property type="entry name" value="HisK_dim/P_sf"/>
</dbReference>
<dbReference type="InterPro" id="IPR003594">
    <property type="entry name" value="HATPase_dom"/>
</dbReference>
<gene>
    <name evidence="17" type="ORF">ACE3NQ_27825</name>
</gene>
<comment type="catalytic activity">
    <reaction evidence="1">
        <text>ATP + protein L-histidine = ADP + protein N-phospho-L-histidine.</text>
        <dbReference type="EC" id="2.7.13.3"/>
    </reaction>
</comment>
<dbReference type="CDD" id="cd06225">
    <property type="entry name" value="HAMP"/>
    <property type="match status" value="1"/>
</dbReference>
<dbReference type="PROSITE" id="PS50109">
    <property type="entry name" value="HIS_KIN"/>
    <property type="match status" value="1"/>
</dbReference>
<keyword evidence="5" id="KW-0597">Phosphoprotein</keyword>
<evidence type="ECO:0000256" key="9">
    <source>
        <dbReference type="ARBA" id="ARBA00022777"/>
    </source>
</evidence>
<dbReference type="Gene3D" id="6.10.340.10">
    <property type="match status" value="1"/>
</dbReference>
<keyword evidence="12" id="KW-0902">Two-component regulatory system</keyword>
<dbReference type="InterPro" id="IPR003660">
    <property type="entry name" value="HAMP_dom"/>
</dbReference>
<evidence type="ECO:0000256" key="8">
    <source>
        <dbReference type="ARBA" id="ARBA00022741"/>
    </source>
</evidence>
<evidence type="ECO:0000256" key="1">
    <source>
        <dbReference type="ARBA" id="ARBA00000085"/>
    </source>
</evidence>
<evidence type="ECO:0000313" key="18">
    <source>
        <dbReference type="Proteomes" id="UP001580407"/>
    </source>
</evidence>
<comment type="subcellular location">
    <subcellularLocation>
        <location evidence="2">Cell membrane</location>
        <topology evidence="2">Multi-pass membrane protein</topology>
    </subcellularLocation>
</comment>
<evidence type="ECO:0000256" key="6">
    <source>
        <dbReference type="ARBA" id="ARBA00022679"/>
    </source>
</evidence>
<dbReference type="SUPFAM" id="SSF47384">
    <property type="entry name" value="Homodimeric domain of signal transducing histidine kinase"/>
    <property type="match status" value="1"/>
</dbReference>
<dbReference type="CDD" id="cd00075">
    <property type="entry name" value="HATPase"/>
    <property type="match status" value="1"/>
</dbReference>
<accession>A0ABV5BG86</accession>
<evidence type="ECO:0000256" key="13">
    <source>
        <dbReference type="ARBA" id="ARBA00023136"/>
    </source>
</evidence>
<comment type="caution">
    <text evidence="17">The sequence shown here is derived from an EMBL/GenBank/DDBJ whole genome shotgun (WGS) entry which is preliminary data.</text>
</comment>
<dbReference type="CDD" id="cd00082">
    <property type="entry name" value="HisKA"/>
    <property type="match status" value="1"/>
</dbReference>
<proteinExistence type="predicted"/>
<dbReference type="SUPFAM" id="SSF55874">
    <property type="entry name" value="ATPase domain of HSP90 chaperone/DNA topoisomerase II/histidine kinase"/>
    <property type="match status" value="1"/>
</dbReference>